<evidence type="ECO:0000313" key="1">
    <source>
        <dbReference type="EMBL" id="ADM28195.1"/>
    </source>
</evidence>
<dbReference type="HOGENOM" id="CLU_1987589_0_0_2"/>
<dbReference type="Proteomes" id="UP000001304">
    <property type="component" value="Chromosome"/>
</dbReference>
<dbReference type="KEGG" id="iag:Igag_1392"/>
<reference evidence="1 2" key="1">
    <citation type="journal article" date="2010" name="Stand. Genomic Sci.">
        <title>Complete genome sequence of Ignisphaera aggregans type strain (AQ1.S1).</title>
        <authorList>
            <person name="Goker M."/>
            <person name="Held B."/>
            <person name="Lapidus A."/>
            <person name="Nolan M."/>
            <person name="Spring S."/>
            <person name="Yasawong M."/>
            <person name="Lucas S."/>
            <person name="Glavina Del Rio T."/>
            <person name="Tice H."/>
            <person name="Cheng J.F."/>
            <person name="Goodwin L."/>
            <person name="Tapia R."/>
            <person name="Pitluck S."/>
            <person name="Liolios K."/>
            <person name="Ivanova N."/>
            <person name="Mavromatis K."/>
            <person name="Mikhailova N."/>
            <person name="Pati A."/>
            <person name="Chen A."/>
            <person name="Palaniappan K."/>
            <person name="Brambilla E."/>
            <person name="Land M."/>
            <person name="Hauser L."/>
            <person name="Chang Y.J."/>
            <person name="Jeffries C.D."/>
            <person name="Brettin T."/>
            <person name="Detter J.C."/>
            <person name="Han C."/>
            <person name="Rohde M."/>
            <person name="Sikorski J."/>
            <person name="Woyke T."/>
            <person name="Bristow J."/>
            <person name="Eisen J.A."/>
            <person name="Markowitz V."/>
            <person name="Hugenholtz P."/>
            <person name="Kyrpides N.C."/>
            <person name="Klenk H.P."/>
        </authorList>
    </citation>
    <scope>NUCLEOTIDE SEQUENCE [LARGE SCALE GENOMIC DNA]</scope>
    <source>
        <strain evidence="2">DSM 17230 / JCM 13409 / AQ1.S1</strain>
    </source>
</reference>
<keyword evidence="2" id="KW-1185">Reference proteome</keyword>
<organism evidence="1 2">
    <name type="scientific">Ignisphaera aggregans (strain DSM 17230 / JCM 13409 / AQ1.S1)</name>
    <dbReference type="NCBI Taxonomy" id="583356"/>
    <lineage>
        <taxon>Archaea</taxon>
        <taxon>Thermoproteota</taxon>
        <taxon>Thermoprotei</taxon>
        <taxon>Desulfurococcales</taxon>
        <taxon>Desulfurococcaceae</taxon>
        <taxon>Ignisphaera</taxon>
    </lineage>
</organism>
<sequence>MIREYFLEEFRKILLIDHNTYSLIIVDTYPCDISITDIPTSINGNIESIKIDNIEYYVITINVNRNYIYRMEIDIVCLGYRGVCEVINLKIFVDRKFNDLEEGDIISIVKIAEEELKQLKLCIDV</sequence>
<dbReference type="AlphaFoldDB" id="E0SQ64"/>
<dbReference type="BioCyc" id="IAGG583356:GHAH-1380-MONOMER"/>
<proteinExistence type="predicted"/>
<name>E0SQ64_IGNAA</name>
<gene>
    <name evidence="1" type="ordered locus">Igag_1392</name>
</gene>
<evidence type="ECO:0000313" key="2">
    <source>
        <dbReference type="Proteomes" id="UP000001304"/>
    </source>
</evidence>
<dbReference type="EMBL" id="CP002098">
    <property type="protein sequence ID" value="ADM28195.1"/>
    <property type="molecule type" value="Genomic_DNA"/>
</dbReference>
<accession>E0SQ64</accession>
<protein>
    <submittedName>
        <fullName evidence="1">Uncharacterized protein</fullName>
    </submittedName>
</protein>
<dbReference type="STRING" id="583356.Igag_1392"/>